<evidence type="ECO:0000313" key="5">
    <source>
        <dbReference type="Proteomes" id="UP000199421"/>
    </source>
</evidence>
<dbReference type="InterPro" id="IPR001509">
    <property type="entry name" value="Epimerase_deHydtase"/>
</dbReference>
<dbReference type="Gene3D" id="3.40.50.720">
    <property type="entry name" value="NAD(P)-binding Rossmann-like Domain"/>
    <property type="match status" value="1"/>
</dbReference>
<evidence type="ECO:0000256" key="1">
    <source>
        <dbReference type="ARBA" id="ARBA00009353"/>
    </source>
</evidence>
<dbReference type="EMBL" id="FOAF01000001">
    <property type="protein sequence ID" value="SEK35407.1"/>
    <property type="molecule type" value="Genomic_DNA"/>
</dbReference>
<sequence length="308" mass="34682">MKYKKIVLAGGNGYLGSVLAAYYRPITEEIIILSRQNRADEGNVKTVNWDGKTEGAWKNCLDTADMLINLCGKNVNCRYTKKNQEEIISSRTVPTELLGKAIAAMENPPKIWINITSATIYRHAEDRPQDEDTGEIGYGFSINVCQKWESSFFEINTPNTRKVALRMGIVLGKQESVFPRLLNLVKCGLGGKQGDGQQYVSWIHEQDAARSTEWIMQHQELEGVINCTAPEPVRNKVLMSTLRKAYGIPFGLPSPTWLLELGAWLIATETELILKSRWVLPRHLLASGFTFSFPKVEYAVKDILSMRV</sequence>
<evidence type="ECO:0000313" key="4">
    <source>
        <dbReference type="EMBL" id="SEK35407.1"/>
    </source>
</evidence>
<dbReference type="AlphaFoldDB" id="A0A1H7GD33"/>
<name>A0A1H7GD33_OLID1</name>
<evidence type="ECO:0000259" key="3">
    <source>
        <dbReference type="Pfam" id="PF08338"/>
    </source>
</evidence>
<dbReference type="RefSeq" id="WP_093316310.1">
    <property type="nucleotide sequence ID" value="NZ_FOAF01000001.1"/>
</dbReference>
<dbReference type="SUPFAM" id="SSF51735">
    <property type="entry name" value="NAD(P)-binding Rossmann-fold domains"/>
    <property type="match status" value="1"/>
</dbReference>
<gene>
    <name evidence="4" type="ORF">SAMN05661044_00036</name>
</gene>
<evidence type="ECO:0000259" key="2">
    <source>
        <dbReference type="Pfam" id="PF01370"/>
    </source>
</evidence>
<evidence type="ECO:0008006" key="6">
    <source>
        <dbReference type="Google" id="ProtNLM"/>
    </source>
</evidence>
<comment type="similarity">
    <text evidence="1">Belongs to the NAD(P)-dependent epimerase/dehydratase family. SDR39U1 subfamily.</text>
</comment>
<dbReference type="Pfam" id="PF08338">
    <property type="entry name" value="DUF1731"/>
    <property type="match status" value="1"/>
</dbReference>
<dbReference type="InterPro" id="IPR013549">
    <property type="entry name" value="DUF1731"/>
</dbReference>
<dbReference type="InterPro" id="IPR010099">
    <property type="entry name" value="SDR39U1"/>
</dbReference>
<dbReference type="OrthoDB" id="9801773at2"/>
<dbReference type="Pfam" id="PF01370">
    <property type="entry name" value="Epimerase"/>
    <property type="match status" value="1"/>
</dbReference>
<organism evidence="4 5">
    <name type="scientific">Olivibacter domesticus</name>
    <name type="common">Pseudosphingobacterium domesticum</name>
    <dbReference type="NCBI Taxonomy" id="407022"/>
    <lineage>
        <taxon>Bacteria</taxon>
        <taxon>Pseudomonadati</taxon>
        <taxon>Bacteroidota</taxon>
        <taxon>Sphingobacteriia</taxon>
        <taxon>Sphingobacteriales</taxon>
        <taxon>Sphingobacteriaceae</taxon>
        <taxon>Olivibacter</taxon>
    </lineage>
</organism>
<dbReference type="PANTHER" id="PTHR11092:SF0">
    <property type="entry name" value="EPIMERASE FAMILY PROTEIN SDR39U1"/>
    <property type="match status" value="1"/>
</dbReference>
<dbReference type="PANTHER" id="PTHR11092">
    <property type="entry name" value="SUGAR NUCLEOTIDE EPIMERASE RELATED"/>
    <property type="match status" value="1"/>
</dbReference>
<dbReference type="NCBIfam" id="TIGR01777">
    <property type="entry name" value="yfcH"/>
    <property type="match status" value="1"/>
</dbReference>
<accession>A0A1H7GD33</accession>
<keyword evidence="5" id="KW-1185">Reference proteome</keyword>
<feature type="domain" description="NAD-dependent epimerase/dehydratase" evidence="2">
    <location>
        <begin position="6"/>
        <end position="220"/>
    </location>
</feature>
<dbReference type="Proteomes" id="UP000199421">
    <property type="component" value="Unassembled WGS sequence"/>
</dbReference>
<protein>
    <recommendedName>
        <fullName evidence="6">DUF1731 domain-containing protein</fullName>
    </recommendedName>
</protein>
<dbReference type="STRING" id="407022.SAMN05661044_00036"/>
<reference evidence="5" key="1">
    <citation type="submission" date="2016-10" db="EMBL/GenBank/DDBJ databases">
        <authorList>
            <person name="Varghese N."/>
            <person name="Submissions S."/>
        </authorList>
    </citation>
    <scope>NUCLEOTIDE SEQUENCE [LARGE SCALE GENOMIC DNA]</scope>
    <source>
        <strain evidence="5">DSM 18733</strain>
    </source>
</reference>
<proteinExistence type="inferred from homology"/>
<feature type="domain" description="DUF1731" evidence="3">
    <location>
        <begin position="255"/>
        <end position="303"/>
    </location>
</feature>
<dbReference type="InterPro" id="IPR036291">
    <property type="entry name" value="NAD(P)-bd_dom_sf"/>
</dbReference>